<name>A0A951PA22_9CYAN</name>
<dbReference type="InterPro" id="IPR021027">
    <property type="entry name" value="Transposase_put_HTH"/>
</dbReference>
<gene>
    <name evidence="3" type="ORF">KME07_09310</name>
</gene>
<evidence type="ECO:0000259" key="2">
    <source>
        <dbReference type="Pfam" id="PF12323"/>
    </source>
</evidence>
<accession>A0A951PA22</accession>
<reference evidence="3" key="2">
    <citation type="journal article" date="2022" name="Microbiol. Resour. Announc.">
        <title>Metagenome Sequencing to Explore Phylogenomics of Terrestrial Cyanobacteria.</title>
        <authorList>
            <person name="Ward R.D."/>
            <person name="Stajich J.E."/>
            <person name="Johansen J.R."/>
            <person name="Huntemann M."/>
            <person name="Clum A."/>
            <person name="Foster B."/>
            <person name="Foster B."/>
            <person name="Roux S."/>
            <person name="Palaniappan K."/>
            <person name="Varghese N."/>
            <person name="Mukherjee S."/>
            <person name="Reddy T.B.K."/>
            <person name="Daum C."/>
            <person name="Copeland A."/>
            <person name="Chen I.A."/>
            <person name="Ivanova N.N."/>
            <person name="Kyrpides N.C."/>
            <person name="Shapiro N."/>
            <person name="Eloe-Fadrosh E.A."/>
            <person name="Pietrasiak N."/>
        </authorList>
    </citation>
    <scope>NUCLEOTIDE SEQUENCE</scope>
    <source>
        <strain evidence="3">GSE-TBD4-15B</strain>
    </source>
</reference>
<protein>
    <submittedName>
        <fullName evidence="3">Transposase</fullName>
    </submittedName>
</protein>
<feature type="non-terminal residue" evidence="3">
    <location>
        <position position="252"/>
    </location>
</feature>
<feature type="domain" description="Transposase putative helix-turn-helix" evidence="2">
    <location>
        <begin position="1"/>
        <end position="44"/>
    </location>
</feature>
<dbReference type="Proteomes" id="UP000707356">
    <property type="component" value="Unassembled WGS sequence"/>
</dbReference>
<reference evidence="3" key="1">
    <citation type="submission" date="2021-05" db="EMBL/GenBank/DDBJ databases">
        <authorList>
            <person name="Pietrasiak N."/>
            <person name="Ward R."/>
            <person name="Stajich J.E."/>
            <person name="Kurbessoian T."/>
        </authorList>
    </citation>
    <scope>NUCLEOTIDE SEQUENCE</scope>
    <source>
        <strain evidence="3">GSE-TBD4-15B</strain>
    </source>
</reference>
<dbReference type="NCBIfam" id="NF040570">
    <property type="entry name" value="guided_TnpB"/>
    <property type="match status" value="1"/>
</dbReference>
<comment type="caution">
    <text evidence="3">The sequence shown here is derived from an EMBL/GenBank/DDBJ whole genome shotgun (WGS) entry which is preliminary data.</text>
</comment>
<dbReference type="AlphaFoldDB" id="A0A951PA22"/>
<organism evidence="3 4">
    <name type="scientific">Pegethrix bostrychoides GSE-TBD4-15B</name>
    <dbReference type="NCBI Taxonomy" id="2839662"/>
    <lineage>
        <taxon>Bacteria</taxon>
        <taxon>Bacillati</taxon>
        <taxon>Cyanobacteriota</taxon>
        <taxon>Cyanophyceae</taxon>
        <taxon>Oculatellales</taxon>
        <taxon>Oculatellaceae</taxon>
        <taxon>Pegethrix</taxon>
    </lineage>
</organism>
<dbReference type="Pfam" id="PF12323">
    <property type="entry name" value="HTH_OrfB_IS605"/>
    <property type="match status" value="1"/>
</dbReference>
<evidence type="ECO:0000313" key="4">
    <source>
        <dbReference type="Proteomes" id="UP000707356"/>
    </source>
</evidence>
<dbReference type="EMBL" id="JAHHHV010000052">
    <property type="protein sequence ID" value="MBW4465623.1"/>
    <property type="molecule type" value="Genomic_DNA"/>
</dbReference>
<evidence type="ECO:0000259" key="1">
    <source>
        <dbReference type="Pfam" id="PF01385"/>
    </source>
</evidence>
<dbReference type="Pfam" id="PF01385">
    <property type="entry name" value="OrfB_IS605"/>
    <property type="match status" value="1"/>
</dbReference>
<evidence type="ECO:0000313" key="3">
    <source>
        <dbReference type="EMBL" id="MBW4465623.1"/>
    </source>
</evidence>
<feature type="domain" description="Probable transposase IS891/IS1136/IS1341" evidence="1">
    <location>
        <begin position="194"/>
        <end position="252"/>
    </location>
</feature>
<dbReference type="InterPro" id="IPR001959">
    <property type="entry name" value="Transposase"/>
</dbReference>
<sequence>MLLTYQSKLNPNPEQAAIMALWGELLRRHWNYALGQRLDWLHRTRCPIDRCSIVSEPVGEISGRVDYYLQASELRQTKQLFPEYKDIYADCQQQNLMRLDKAWKRWITPDKNGKRGGRPRFKKRGELCSFTFPRVNCPKAGAHLTGNVLKLSKIGEVEVILHRPIPDGFSLKQATILHKADGWYVSLSLEDGTVPDPLPVSEIKSAVGIDVGLEKFLATSDGLGVQIPQFYRKAQRQLARLQRQLSRMVRGS</sequence>
<proteinExistence type="predicted"/>